<dbReference type="RefSeq" id="XP_052748270.1">
    <property type="nucleotide sequence ID" value="XM_052892310.1"/>
</dbReference>
<evidence type="ECO:0000256" key="5">
    <source>
        <dbReference type="SAM" id="Phobius"/>
    </source>
</evidence>
<protein>
    <submittedName>
        <fullName evidence="8">Facilitated trehalose transporter Tret1-like</fullName>
    </submittedName>
</protein>
<dbReference type="GeneID" id="113519171"/>
<feature type="transmembrane region" description="Helical" evidence="5">
    <location>
        <begin position="361"/>
        <end position="384"/>
    </location>
</feature>
<reference evidence="8" key="1">
    <citation type="submission" date="2025-08" db="UniProtKB">
        <authorList>
            <consortium name="RefSeq"/>
        </authorList>
    </citation>
    <scope>IDENTIFICATION</scope>
    <source>
        <tissue evidence="8">Whole larvae</tissue>
    </source>
</reference>
<name>A0ABM3MAW0_GALME</name>
<evidence type="ECO:0000313" key="7">
    <source>
        <dbReference type="Proteomes" id="UP001652740"/>
    </source>
</evidence>
<dbReference type="InterPro" id="IPR005828">
    <property type="entry name" value="MFS_sugar_transport-like"/>
</dbReference>
<feature type="transmembrane region" description="Helical" evidence="5">
    <location>
        <begin position="121"/>
        <end position="142"/>
    </location>
</feature>
<keyword evidence="7" id="KW-1185">Reference proteome</keyword>
<feature type="transmembrane region" description="Helical" evidence="5">
    <location>
        <begin position="68"/>
        <end position="89"/>
    </location>
</feature>
<proteinExistence type="predicted"/>
<feature type="transmembrane region" description="Helical" evidence="5">
    <location>
        <begin position="329"/>
        <end position="349"/>
    </location>
</feature>
<dbReference type="Proteomes" id="UP001652740">
    <property type="component" value="Unplaced"/>
</dbReference>
<dbReference type="PANTHER" id="PTHR48021">
    <property type="match status" value="1"/>
</dbReference>
<evidence type="ECO:0000256" key="1">
    <source>
        <dbReference type="ARBA" id="ARBA00004141"/>
    </source>
</evidence>
<dbReference type="InterPro" id="IPR050549">
    <property type="entry name" value="MFS_Trehalose_Transporter"/>
</dbReference>
<dbReference type="PROSITE" id="PS50850">
    <property type="entry name" value="MFS"/>
    <property type="match status" value="1"/>
</dbReference>
<feature type="transmembrane region" description="Helical" evidence="5">
    <location>
        <begin position="426"/>
        <end position="444"/>
    </location>
</feature>
<dbReference type="PANTHER" id="PTHR48021:SF68">
    <property type="entry name" value="MAJOR FACILITATOR SUPERFAMILY (MFS) PROFILE DOMAIN-CONTAINING PROTEIN"/>
    <property type="match status" value="1"/>
</dbReference>
<dbReference type="InterPro" id="IPR020846">
    <property type="entry name" value="MFS_dom"/>
</dbReference>
<feature type="transmembrane region" description="Helical" evidence="5">
    <location>
        <begin position="154"/>
        <end position="173"/>
    </location>
</feature>
<sequence>MEGGTVLGARDKHRNMAGKPFMRQLSVASTVWTIYFISGLGLGAPTVYMAQIKKESNSTFDTSPNIVAWLYSVFGYSAIPWVVAVGVVTEKFGRKKPILIGSVFFVTSFIIFYTSKSSIQLLIYEIMYSSALGYGTTICILIVTEYTSPKYRGIFLAIKSASGFWGVWVSNAIGTYCHWRNIAIIGVVCSLYPLSAVFWTESPVWLASKGRFDDCTASHRQLKGQDSESEKELANLIASQKNKAKPVTFRRAVVLKEFYKPILLSIFMILQYHFSGKFVCSIYALEVIKKITASEETAYMGMLILDGFTVFSMYVGCVLSKFFKRRHMYLTSSLMANIFLYIISLYLYLVKCNFITENKVVSVMLLAILNIFLSCGPVIFSTSISGEILPIRFKMAGIIVNGLTFNLTLSTVLKISPYLFKEFGTHGAFLFYALAVTILTYLLYKYMPETKDKTLQEIEMYFKDVKTDESTRLMNK</sequence>
<comment type="subcellular location">
    <subcellularLocation>
        <location evidence="1">Membrane</location>
        <topology evidence="1">Multi-pass membrane protein</topology>
    </subcellularLocation>
</comment>
<evidence type="ECO:0000259" key="6">
    <source>
        <dbReference type="PROSITE" id="PS50850"/>
    </source>
</evidence>
<organism evidence="7 8">
    <name type="scientific">Galleria mellonella</name>
    <name type="common">Greater wax moth</name>
    <dbReference type="NCBI Taxonomy" id="7137"/>
    <lineage>
        <taxon>Eukaryota</taxon>
        <taxon>Metazoa</taxon>
        <taxon>Ecdysozoa</taxon>
        <taxon>Arthropoda</taxon>
        <taxon>Hexapoda</taxon>
        <taxon>Insecta</taxon>
        <taxon>Pterygota</taxon>
        <taxon>Neoptera</taxon>
        <taxon>Endopterygota</taxon>
        <taxon>Lepidoptera</taxon>
        <taxon>Glossata</taxon>
        <taxon>Ditrysia</taxon>
        <taxon>Pyraloidea</taxon>
        <taxon>Pyralidae</taxon>
        <taxon>Galleriinae</taxon>
        <taxon>Galleria</taxon>
    </lineage>
</organism>
<feature type="domain" description="Major facilitator superfamily (MFS) profile" evidence="6">
    <location>
        <begin position="27"/>
        <end position="451"/>
    </location>
</feature>
<evidence type="ECO:0000256" key="4">
    <source>
        <dbReference type="ARBA" id="ARBA00023136"/>
    </source>
</evidence>
<feature type="transmembrane region" description="Helical" evidence="5">
    <location>
        <begin position="25"/>
        <end position="48"/>
    </location>
</feature>
<keyword evidence="4 5" id="KW-0472">Membrane</keyword>
<evidence type="ECO:0000256" key="2">
    <source>
        <dbReference type="ARBA" id="ARBA00022692"/>
    </source>
</evidence>
<evidence type="ECO:0000256" key="3">
    <source>
        <dbReference type="ARBA" id="ARBA00022989"/>
    </source>
</evidence>
<gene>
    <name evidence="8" type="primary">LOC113519171</name>
</gene>
<accession>A0ABM3MAW0</accession>
<evidence type="ECO:0000313" key="8">
    <source>
        <dbReference type="RefSeq" id="XP_052748270.1"/>
    </source>
</evidence>
<dbReference type="InterPro" id="IPR036259">
    <property type="entry name" value="MFS_trans_sf"/>
</dbReference>
<keyword evidence="2 5" id="KW-0812">Transmembrane</keyword>
<dbReference type="Gene3D" id="1.20.1250.20">
    <property type="entry name" value="MFS general substrate transporter like domains"/>
    <property type="match status" value="1"/>
</dbReference>
<keyword evidence="3 5" id="KW-1133">Transmembrane helix</keyword>
<feature type="transmembrane region" description="Helical" evidence="5">
    <location>
        <begin position="297"/>
        <end position="317"/>
    </location>
</feature>
<dbReference type="Pfam" id="PF00083">
    <property type="entry name" value="Sugar_tr"/>
    <property type="match status" value="1"/>
</dbReference>
<feature type="transmembrane region" description="Helical" evidence="5">
    <location>
        <begin position="179"/>
        <end position="199"/>
    </location>
</feature>
<feature type="transmembrane region" description="Helical" evidence="5">
    <location>
        <begin position="98"/>
        <end position="115"/>
    </location>
</feature>
<feature type="transmembrane region" description="Helical" evidence="5">
    <location>
        <begin position="396"/>
        <end position="420"/>
    </location>
</feature>
<dbReference type="SUPFAM" id="SSF103473">
    <property type="entry name" value="MFS general substrate transporter"/>
    <property type="match status" value="1"/>
</dbReference>